<reference evidence="3" key="1">
    <citation type="submission" date="2022-10" db="EMBL/GenBank/DDBJ databases">
        <title>The complete genomes of actinobacterial strains from the NBC collection.</title>
        <authorList>
            <person name="Joergensen T.S."/>
            <person name="Alvarez Arevalo M."/>
            <person name="Sterndorff E.B."/>
            <person name="Faurdal D."/>
            <person name="Vuksanovic O."/>
            <person name="Mourched A.-S."/>
            <person name="Charusanti P."/>
            <person name="Shaw S."/>
            <person name="Blin K."/>
            <person name="Weber T."/>
        </authorList>
    </citation>
    <scope>NUCLEOTIDE SEQUENCE</scope>
    <source>
        <strain evidence="3">NBC 00180</strain>
    </source>
</reference>
<proteinExistence type="predicted"/>
<organism evidence="3">
    <name type="scientific">Streptomyces sp. NBC_00180</name>
    <dbReference type="NCBI Taxonomy" id="2903632"/>
    <lineage>
        <taxon>Bacteria</taxon>
        <taxon>Bacillati</taxon>
        <taxon>Actinomycetota</taxon>
        <taxon>Actinomycetes</taxon>
        <taxon>Kitasatosporales</taxon>
        <taxon>Streptomycetaceae</taxon>
        <taxon>Streptomyces</taxon>
    </lineage>
</organism>
<dbReference type="EMBL" id="CP108140">
    <property type="protein sequence ID" value="WTP84001.1"/>
    <property type="molecule type" value="Genomic_DNA"/>
</dbReference>
<protein>
    <submittedName>
        <fullName evidence="3">Type II toxin-antitoxin system CcdA family antitoxin</fullName>
    </submittedName>
</protein>
<evidence type="ECO:0000313" key="4">
    <source>
        <dbReference type="EMBL" id="WTP91836.1"/>
    </source>
</evidence>
<name>A0AAU1IAY3_9ACTN</name>
<dbReference type="AlphaFoldDB" id="A0AAU1IAY3"/>
<accession>A0AAU1IAY3</accession>
<evidence type="ECO:0000313" key="1">
    <source>
        <dbReference type="EMBL" id="WTP84001.1"/>
    </source>
</evidence>
<dbReference type="EMBL" id="CP108140">
    <property type="protein sequence ID" value="WTP84039.1"/>
    <property type="molecule type" value="Genomic_DNA"/>
</dbReference>
<evidence type="ECO:0000313" key="3">
    <source>
        <dbReference type="EMBL" id="WTP91799.1"/>
    </source>
</evidence>
<evidence type="ECO:0000313" key="2">
    <source>
        <dbReference type="EMBL" id="WTP84039.1"/>
    </source>
</evidence>
<gene>
    <name evidence="1" type="ORF">OG477_00745</name>
    <name evidence="2" type="ORF">OG477_01015</name>
    <name evidence="3" type="ORF">OG477_44325</name>
    <name evidence="4" type="ORF">OG477_44595</name>
</gene>
<sequence>MADTRRITVTLPAEQVAELKKLTDNVSGYVADAVARQIRHQLLGADLRSHTDEHGAFTEEELSEARARIFGTAQAAGGASTA</sequence>
<dbReference type="EMBL" id="CP108140">
    <property type="protein sequence ID" value="WTP91799.1"/>
    <property type="molecule type" value="Genomic_DNA"/>
</dbReference>
<dbReference type="EMBL" id="CP108140">
    <property type="protein sequence ID" value="WTP91836.1"/>
    <property type="molecule type" value="Genomic_DNA"/>
</dbReference>